<organism evidence="1 2">
    <name type="scientific">Rhizophagus irregularis</name>
    <dbReference type="NCBI Taxonomy" id="588596"/>
    <lineage>
        <taxon>Eukaryota</taxon>
        <taxon>Fungi</taxon>
        <taxon>Fungi incertae sedis</taxon>
        <taxon>Mucoromycota</taxon>
        <taxon>Glomeromycotina</taxon>
        <taxon>Glomeromycetes</taxon>
        <taxon>Glomerales</taxon>
        <taxon>Glomeraceae</taxon>
        <taxon>Rhizophagus</taxon>
    </lineage>
</organism>
<proteinExistence type="predicted"/>
<accession>A0A2I1GYE0</accession>
<gene>
    <name evidence="1" type="ORF">RhiirA4_546670</name>
</gene>
<sequence>MILYKTSNKIRPYLNNYIIPISANFPGQLYIRKAIVKKLESDNSNIPKEITYLLPFLGPLHLSLNTRESVFLIFWGFFDLMYRKVFGMKKKLAAKPKPWRINLLLYLVKNRFKLSKSVGYLTFFDLLDNLIPFSLDIYVTLFRKNHFEEYISTAFHLWTQTQHPIINTLKSKFDEYVIENFHSLLRRHTNAKVSTADSLRRDAIFLDYFQHDNLFTTFFAPKRDYPYKKKDLDNLVKKTALFLLDFFDEIWKNNGQVEKKMEESRFSTGILPIGYHSAVPPNNEKFCDHVNCANFTNKNGEVLICGHVYHEECFQKLVVSSLSTAKRPYNNQLHMDEDINDEFDIKNKKQFEDCELDNAETINIPKTIDIELSEKILAFVENQIQISQPLCDISNCYQQSGSLNSMEENLHDLYHLKLTIFKVN</sequence>
<comment type="caution">
    <text evidence="1">The sequence shown here is derived from an EMBL/GenBank/DDBJ whole genome shotgun (WGS) entry which is preliminary data.</text>
</comment>
<dbReference type="VEuPathDB" id="FungiDB:RhiirFUN_013431"/>
<dbReference type="AlphaFoldDB" id="A0A2I1GYE0"/>
<dbReference type="Proteomes" id="UP000234323">
    <property type="component" value="Unassembled WGS sequence"/>
</dbReference>
<protein>
    <submittedName>
        <fullName evidence="1">Uncharacterized protein</fullName>
    </submittedName>
</protein>
<dbReference type="VEuPathDB" id="FungiDB:RhiirA1_454002"/>
<dbReference type="EMBL" id="LLXI01001057">
    <property type="protein sequence ID" value="PKY51642.1"/>
    <property type="molecule type" value="Genomic_DNA"/>
</dbReference>
<dbReference type="VEuPathDB" id="FungiDB:FUN_024938"/>
<evidence type="ECO:0000313" key="1">
    <source>
        <dbReference type="EMBL" id="PKY51642.1"/>
    </source>
</evidence>
<reference evidence="1 2" key="1">
    <citation type="submission" date="2015-10" db="EMBL/GenBank/DDBJ databases">
        <title>Genome analyses suggest a sexual origin of heterokaryosis in a supposedly ancient asexual fungus.</title>
        <authorList>
            <person name="Ropars J."/>
            <person name="Sedzielewska K."/>
            <person name="Noel J."/>
            <person name="Charron P."/>
            <person name="Farinelli L."/>
            <person name="Marton T."/>
            <person name="Kruger M."/>
            <person name="Pelin A."/>
            <person name="Brachmann A."/>
            <person name="Corradi N."/>
        </authorList>
    </citation>
    <scope>NUCLEOTIDE SEQUENCE [LARGE SCALE GENOMIC DNA]</scope>
    <source>
        <strain evidence="1 2">A4</strain>
    </source>
</reference>
<keyword evidence="2" id="KW-1185">Reference proteome</keyword>
<name>A0A2I1GYE0_9GLOM</name>
<evidence type="ECO:0000313" key="2">
    <source>
        <dbReference type="Proteomes" id="UP000234323"/>
    </source>
</evidence>